<keyword evidence="2" id="KW-0040">ANK repeat</keyword>
<dbReference type="Proteomes" id="UP000283269">
    <property type="component" value="Unassembled WGS sequence"/>
</dbReference>
<dbReference type="GO" id="GO:2000812">
    <property type="term" value="P:regulation of barbed-end actin filament capping"/>
    <property type="evidence" value="ECO:0007669"/>
    <property type="project" value="TreeGrafter"/>
</dbReference>
<dbReference type="GO" id="GO:0005737">
    <property type="term" value="C:cytoplasm"/>
    <property type="evidence" value="ECO:0007669"/>
    <property type="project" value="TreeGrafter"/>
</dbReference>
<reference evidence="3 4" key="1">
    <citation type="journal article" date="2018" name="Evol. Lett.">
        <title>Horizontal gene cluster transfer increased hallucinogenic mushroom diversity.</title>
        <authorList>
            <person name="Reynolds H.T."/>
            <person name="Vijayakumar V."/>
            <person name="Gluck-Thaler E."/>
            <person name="Korotkin H.B."/>
            <person name="Matheny P.B."/>
            <person name="Slot J.C."/>
        </authorList>
    </citation>
    <scope>NUCLEOTIDE SEQUENCE [LARGE SCALE GENOMIC DNA]</scope>
    <source>
        <strain evidence="3 4">2631</strain>
    </source>
</reference>
<dbReference type="EMBL" id="NHYD01002025">
    <property type="protein sequence ID" value="PPQ88790.1"/>
    <property type="molecule type" value="Genomic_DNA"/>
</dbReference>
<dbReference type="PANTHER" id="PTHR24189">
    <property type="entry name" value="MYOTROPHIN"/>
    <property type="match status" value="1"/>
</dbReference>
<evidence type="ECO:0000256" key="2">
    <source>
        <dbReference type="ARBA" id="ARBA00023043"/>
    </source>
</evidence>
<dbReference type="OrthoDB" id="2980193at2759"/>
<keyword evidence="4" id="KW-1185">Reference proteome</keyword>
<dbReference type="Gene3D" id="1.25.40.20">
    <property type="entry name" value="Ankyrin repeat-containing domain"/>
    <property type="match status" value="2"/>
</dbReference>
<comment type="caution">
    <text evidence="3">The sequence shown here is derived from an EMBL/GenBank/DDBJ whole genome shotgun (WGS) entry which is preliminary data.</text>
</comment>
<dbReference type="AlphaFoldDB" id="A0A409XDG4"/>
<dbReference type="PANTHER" id="PTHR24189:SF50">
    <property type="entry name" value="ANKYRIN REPEAT AND SOCS BOX PROTEIN 2"/>
    <property type="match status" value="1"/>
</dbReference>
<dbReference type="InParanoid" id="A0A409XDG4"/>
<proteinExistence type="predicted"/>
<dbReference type="InterPro" id="IPR050745">
    <property type="entry name" value="Multifunctional_regulatory"/>
</dbReference>
<accession>A0A409XDG4</accession>
<dbReference type="GO" id="GO:0005634">
    <property type="term" value="C:nucleus"/>
    <property type="evidence" value="ECO:0007669"/>
    <property type="project" value="TreeGrafter"/>
</dbReference>
<dbReference type="InterPro" id="IPR002110">
    <property type="entry name" value="Ankyrin_rpt"/>
</dbReference>
<name>A0A409XDG4_PSICY</name>
<gene>
    <name evidence="3" type="ORF">CVT25_010477</name>
</gene>
<dbReference type="SUPFAM" id="SSF48403">
    <property type="entry name" value="Ankyrin repeat"/>
    <property type="match status" value="1"/>
</dbReference>
<evidence type="ECO:0000313" key="4">
    <source>
        <dbReference type="Proteomes" id="UP000283269"/>
    </source>
</evidence>
<evidence type="ECO:0000313" key="3">
    <source>
        <dbReference type="EMBL" id="PPQ88790.1"/>
    </source>
</evidence>
<evidence type="ECO:0000256" key="1">
    <source>
        <dbReference type="ARBA" id="ARBA00022737"/>
    </source>
</evidence>
<dbReference type="SMART" id="SM00248">
    <property type="entry name" value="ANK"/>
    <property type="match status" value="4"/>
</dbReference>
<keyword evidence="1" id="KW-0677">Repeat</keyword>
<protein>
    <recommendedName>
        <fullName evidence="5">Ankyrin</fullName>
    </recommendedName>
</protein>
<sequence length="510" mass="57142">MTSYELTEDDLNDDMDDEPPCVRAARNPNSAVISAILAHGTYLSSQIPAGMIPARRNSMLRGFSANTYVSGAIHGYYTSPLLEAVRASLPENVEVLLQAGADPNGIPLEYLDEYSVRFIRGRDPKYDTYSYVTCPPRSNVMPTESVVKPQISPLTHDEVLQRRTGFSRFWTESALPIISFRSKPARTALEEAARMGDIAVFDQVRAANPDETWWTAREIPSRLPSILTHSALSVSSPVHEAINSVKNDMVRHLLAVGYSPNILPLAAPTCCLPPHMTAVAFCHPPNIAAYDILALDPRTDLALRTPVYSVHVLHFATARLDTGLMEHLCKHPVTPLSTAGCTDLGHTLLHIASLPLTDFHINLFSRKIFESIHDVRTLDTKSWVPIDLSRRNPANRGILVSRNDEAPLPRVRNAEDELDERKQEEMILWLLESGTQDLAAQDVYGNTPLHYLTSAMWVNEKLIKVLREKEGGDIVWKEIRNERGHSPEELFQDGLAVEVEQWKAFWTEYQ</sequence>
<dbReference type="InterPro" id="IPR036770">
    <property type="entry name" value="Ankyrin_rpt-contain_sf"/>
</dbReference>
<evidence type="ECO:0008006" key="5">
    <source>
        <dbReference type="Google" id="ProtNLM"/>
    </source>
</evidence>
<organism evidence="3 4">
    <name type="scientific">Psilocybe cyanescens</name>
    <dbReference type="NCBI Taxonomy" id="93625"/>
    <lineage>
        <taxon>Eukaryota</taxon>
        <taxon>Fungi</taxon>
        <taxon>Dikarya</taxon>
        <taxon>Basidiomycota</taxon>
        <taxon>Agaricomycotina</taxon>
        <taxon>Agaricomycetes</taxon>
        <taxon>Agaricomycetidae</taxon>
        <taxon>Agaricales</taxon>
        <taxon>Agaricineae</taxon>
        <taxon>Strophariaceae</taxon>
        <taxon>Psilocybe</taxon>
    </lineage>
</organism>
<dbReference type="STRING" id="93625.A0A409XDG4"/>